<feature type="domain" description="GH16" evidence="2">
    <location>
        <begin position="51"/>
        <end position="294"/>
    </location>
</feature>
<dbReference type="GO" id="GO:0005975">
    <property type="term" value="P:carbohydrate metabolic process"/>
    <property type="evidence" value="ECO:0007669"/>
    <property type="project" value="InterPro"/>
</dbReference>
<dbReference type="RefSeq" id="WP_099439350.1">
    <property type="nucleotide sequence ID" value="NZ_CP024091.1"/>
</dbReference>
<dbReference type="PANTHER" id="PTHR10963:SF55">
    <property type="entry name" value="GLYCOSIDE HYDROLASE FAMILY 16 PROTEIN"/>
    <property type="match status" value="1"/>
</dbReference>
<sequence>MYQLLLEMNMVGKIIRALCVFTIFGTVNVWAQKESQVSSYAKEGYKLVWADEFNNSGKPDTANWKYEQGFVRNEELQWYQTDNAWCENGVLVIEGRKETKPSPSFKRDSGDWRNNKENIHYTSSSINTAGKHSWQYGRFVMRGKIDVSSGLWPAWWTLGVSGEWPSNGEIDMMEYYRGKILANIAVGTEKKYTAQWHSNTKSIIELGGSEWVSKFHIWRMDWTEKDISLFLDDQLLIKVDMDKLYNKDGTGTHPFKQPHYMLLNLAMGGMNGGSLVNTKFPNRFEVDYVRVYQK</sequence>
<dbReference type="Pfam" id="PF00722">
    <property type="entry name" value="Glyco_hydro_16"/>
    <property type="match status" value="1"/>
</dbReference>
<name>A0A2D1U746_9SPHI</name>
<comment type="similarity">
    <text evidence="1">Belongs to the glycosyl hydrolase 16 family.</text>
</comment>
<keyword evidence="4" id="KW-1185">Reference proteome</keyword>
<protein>
    <submittedName>
        <fullName evidence="3">Beta-glucanase</fullName>
    </submittedName>
</protein>
<dbReference type="CDD" id="cd08023">
    <property type="entry name" value="GH16_laminarinase_like"/>
    <property type="match status" value="1"/>
</dbReference>
<dbReference type="InterPro" id="IPR000757">
    <property type="entry name" value="Beta-glucanase-like"/>
</dbReference>
<dbReference type="OrthoDB" id="9809583at2"/>
<evidence type="ECO:0000259" key="2">
    <source>
        <dbReference type="PROSITE" id="PS51762"/>
    </source>
</evidence>
<dbReference type="Proteomes" id="UP000223749">
    <property type="component" value="Chromosome"/>
</dbReference>
<dbReference type="AlphaFoldDB" id="A0A2D1U746"/>
<dbReference type="PROSITE" id="PS51762">
    <property type="entry name" value="GH16_2"/>
    <property type="match status" value="1"/>
</dbReference>
<dbReference type="Gene3D" id="2.60.120.200">
    <property type="match status" value="1"/>
</dbReference>
<evidence type="ECO:0000313" key="3">
    <source>
        <dbReference type="EMBL" id="ATP57426.1"/>
    </source>
</evidence>
<dbReference type="GO" id="GO:0004553">
    <property type="term" value="F:hydrolase activity, hydrolyzing O-glycosyl compounds"/>
    <property type="evidence" value="ECO:0007669"/>
    <property type="project" value="InterPro"/>
</dbReference>
<proteinExistence type="inferred from homology"/>
<organism evidence="3 4">
    <name type="scientific">Pedobacter ginsengisoli</name>
    <dbReference type="NCBI Taxonomy" id="363852"/>
    <lineage>
        <taxon>Bacteria</taxon>
        <taxon>Pseudomonadati</taxon>
        <taxon>Bacteroidota</taxon>
        <taxon>Sphingobacteriia</taxon>
        <taxon>Sphingobacteriales</taxon>
        <taxon>Sphingobacteriaceae</taxon>
        <taxon>Pedobacter</taxon>
    </lineage>
</organism>
<dbReference type="EMBL" id="CP024091">
    <property type="protein sequence ID" value="ATP57426.1"/>
    <property type="molecule type" value="Genomic_DNA"/>
</dbReference>
<accession>A0A2D1U746</accession>
<evidence type="ECO:0000256" key="1">
    <source>
        <dbReference type="ARBA" id="ARBA00006865"/>
    </source>
</evidence>
<reference evidence="3 4" key="1">
    <citation type="submission" date="2017-10" db="EMBL/GenBank/DDBJ databases">
        <title>Whole genome of Pedobacter ginsengisoli T01R-27 isolated from tomato rhizosphere.</title>
        <authorList>
            <person name="Weon H.-Y."/>
            <person name="Lee S.A."/>
            <person name="Sang M.K."/>
            <person name="Song J."/>
        </authorList>
    </citation>
    <scope>NUCLEOTIDE SEQUENCE [LARGE SCALE GENOMIC DNA]</scope>
    <source>
        <strain evidence="3 4">T01R-27</strain>
    </source>
</reference>
<dbReference type="InterPro" id="IPR050546">
    <property type="entry name" value="Glycosyl_Hydrlase_16"/>
</dbReference>
<dbReference type="KEGG" id="pgs:CPT03_13570"/>
<dbReference type="SUPFAM" id="SSF49899">
    <property type="entry name" value="Concanavalin A-like lectins/glucanases"/>
    <property type="match status" value="1"/>
</dbReference>
<evidence type="ECO:0000313" key="4">
    <source>
        <dbReference type="Proteomes" id="UP000223749"/>
    </source>
</evidence>
<dbReference type="PANTHER" id="PTHR10963">
    <property type="entry name" value="GLYCOSYL HYDROLASE-RELATED"/>
    <property type="match status" value="1"/>
</dbReference>
<dbReference type="InterPro" id="IPR013320">
    <property type="entry name" value="ConA-like_dom_sf"/>
</dbReference>
<gene>
    <name evidence="3" type="ORF">CPT03_13570</name>
</gene>